<dbReference type="GO" id="GO:0016020">
    <property type="term" value="C:membrane"/>
    <property type="evidence" value="ECO:0007669"/>
    <property type="project" value="UniProtKB-SubCell"/>
</dbReference>
<evidence type="ECO:0000313" key="14">
    <source>
        <dbReference type="EMBL" id="CAC12173.1"/>
    </source>
</evidence>
<dbReference type="NCBIfam" id="TIGR01647">
    <property type="entry name" value="ATPase-IIIA_H"/>
    <property type="match status" value="1"/>
</dbReference>
<dbReference type="EMBL" id="AL445066">
    <property type="protein sequence ID" value="CAC12173.1"/>
    <property type="molecule type" value="Genomic_DNA"/>
</dbReference>
<dbReference type="Pfam" id="PF00690">
    <property type="entry name" value="Cation_ATPase_N"/>
    <property type="match status" value="1"/>
</dbReference>
<feature type="transmembrane region" description="Helical" evidence="12">
    <location>
        <begin position="78"/>
        <end position="94"/>
    </location>
</feature>
<dbReference type="PROSITE" id="PS00154">
    <property type="entry name" value="ATPASE_E1_E2"/>
    <property type="match status" value="1"/>
</dbReference>
<dbReference type="InterPro" id="IPR018303">
    <property type="entry name" value="ATPase_P-typ_P_site"/>
</dbReference>
<evidence type="ECO:0000259" key="13">
    <source>
        <dbReference type="SMART" id="SM00831"/>
    </source>
</evidence>
<dbReference type="SFLD" id="SFLDS00003">
    <property type="entry name" value="Haloacid_Dehalogenase"/>
    <property type="match status" value="1"/>
</dbReference>
<feature type="transmembrane region" description="Helical" evidence="12">
    <location>
        <begin position="657"/>
        <end position="683"/>
    </location>
</feature>
<keyword evidence="10 12" id="KW-1133">Transmembrane helix</keyword>
<name>Q9HJC5_THEAC</name>
<dbReference type="Pfam" id="PF00702">
    <property type="entry name" value="Hydrolase"/>
    <property type="match status" value="1"/>
</dbReference>
<dbReference type="Gene3D" id="3.40.1110.10">
    <property type="entry name" value="Calcium-transporting ATPase, cytoplasmic domain N"/>
    <property type="match status" value="1"/>
</dbReference>
<dbReference type="KEGG" id="tac:Ta1045"/>
<evidence type="ECO:0000313" key="15">
    <source>
        <dbReference type="Proteomes" id="UP000001024"/>
    </source>
</evidence>
<feature type="transmembrane region" description="Helical" evidence="12">
    <location>
        <begin position="625"/>
        <end position="645"/>
    </location>
</feature>
<feature type="transmembrane region" description="Helical" evidence="12">
    <location>
        <begin position="598"/>
        <end position="619"/>
    </location>
</feature>
<evidence type="ECO:0000256" key="6">
    <source>
        <dbReference type="ARBA" id="ARBA00022741"/>
    </source>
</evidence>
<keyword evidence="5" id="KW-0479">Metal-binding</keyword>
<comment type="similarity">
    <text evidence="2">Belongs to the cation transport ATPase (P-type) (TC 3.A.3) family. Type IIIA subfamily.</text>
</comment>
<reference evidence="14 15" key="1">
    <citation type="journal article" date="2000" name="Nature">
        <title>The genome sequence of the thermoacidophilic scavenger Thermoplasma acidophilum.</title>
        <authorList>
            <person name="Ruepp A."/>
            <person name="Graml W."/>
            <person name="Santos-Martinez M.L."/>
            <person name="Koretke K.K."/>
            <person name="Volker C."/>
            <person name="Mewes H.W."/>
            <person name="Frishman D."/>
            <person name="Stocker S."/>
            <person name="Lupas A.N."/>
            <person name="Baumeister W."/>
        </authorList>
    </citation>
    <scope>NUCLEOTIDE SEQUENCE [LARGE SCALE GENOMIC DNA]</scope>
    <source>
        <strain evidence="15">ATCC 25905 / DSM 1728 / JCM 9062 / NBRC 15155 / AMRC-C165</strain>
    </source>
</reference>
<evidence type="ECO:0000256" key="10">
    <source>
        <dbReference type="ARBA" id="ARBA00022989"/>
    </source>
</evidence>
<dbReference type="SUPFAM" id="SSF81665">
    <property type="entry name" value="Calcium ATPase, transmembrane domain M"/>
    <property type="match status" value="1"/>
</dbReference>
<keyword evidence="6" id="KW-0547">Nucleotide-binding</keyword>
<evidence type="ECO:0000256" key="7">
    <source>
        <dbReference type="ARBA" id="ARBA00022840"/>
    </source>
</evidence>
<accession>Q9HJC5</accession>
<dbReference type="InterPro" id="IPR059000">
    <property type="entry name" value="ATPase_P-type_domA"/>
</dbReference>
<feature type="transmembrane region" description="Helical" evidence="12">
    <location>
        <begin position="689"/>
        <end position="709"/>
    </location>
</feature>
<dbReference type="EnsemblBacteria" id="CAC12173">
    <property type="protein sequence ID" value="CAC12173"/>
    <property type="gene ID" value="CAC12173"/>
</dbReference>
<feature type="domain" description="Cation-transporting P-type ATPase N-terminal" evidence="13">
    <location>
        <begin position="2"/>
        <end position="74"/>
    </location>
</feature>
<dbReference type="SUPFAM" id="SSF81653">
    <property type="entry name" value="Calcium ATPase, transduction domain A"/>
    <property type="match status" value="1"/>
</dbReference>
<comment type="subcellular location">
    <subcellularLocation>
        <location evidence="1">Membrane</location>
        <topology evidence="1">Multi-pass membrane protein</topology>
    </subcellularLocation>
</comment>
<evidence type="ECO:0000256" key="11">
    <source>
        <dbReference type="ARBA" id="ARBA00023136"/>
    </source>
</evidence>
<dbReference type="InterPro" id="IPR008250">
    <property type="entry name" value="ATPase_P-typ_transduc_dom_A_sf"/>
</dbReference>
<dbReference type="Gene3D" id="1.20.1110.10">
    <property type="entry name" value="Calcium-transporting ATPase, transmembrane domain"/>
    <property type="match status" value="1"/>
</dbReference>
<dbReference type="HOGENOM" id="CLU_002360_6_4_2"/>
<dbReference type="Pfam" id="PF00122">
    <property type="entry name" value="E1-E2_ATPase"/>
    <property type="match status" value="1"/>
</dbReference>
<sequence length="780" mass="85756">MASQKVDIDQILKEVNSGKSGLTEEEAQRRLSQYGYNEIQEKKESRIVKFLKKFWAPVPWMLEATIVITLLLDKLLDTYIIAFLLVFNAAVGFFQESKAENAVELLKQKLSVKARVERSGVWKQVEARVLVPGDVIDIRLGDVVPADSVILSGSLEIDESALTGESVAVTKDTGDIAYSGSVVRRGEALAIVYKTGSATYFGKTTSLVQSAGSKSHIESLIFNIVRDLIVIDVLLVIITAVYSYFIHIPIPTIIPFVLVLLIASIPVALPATFTIAMAYGALDISKKGALVTRLSAIEDAASMDVLCSDKTGTITKNHLTVSDPLPLNATREDLIRYAAYASEMASDDPIDKAILEYAKNANLLPDLSLRSSFLPFDPSTKRTEATIKVEGKTLRVAKGAPQIISELCGMRYEDIMDKVIEIAKRGYRVIAVGAGENSMHLVGLIPLYDPPRDDSRKLISDLKNLGVSVKMVTGDNAPIAEEIANQVGIEGQVCSLHGNQKISDECGIYAEVFPEDKFKIVRSLQEAGHVTGMTGDGVNDAPALKQAEVGIAVSNATDIAKASASIVLTHEGISDIVEAVKEGRKIFQRMLTYTMNKIVKTIQVVIFLTASFFAVRYFVTTPFDIILLLFANDFVTMSIATDNVRYSNRPEKWNVKALIVTSGLIAALLVVEGFIILYLGIYLHFSKDMIHTLIFDMLVFSGLFNVFMVRERRRFWHSRPSRYLLVSIAGDIVGISLISTFGILVTGIPFYSVLIVLGFAFAWMAVLDTIKNYLFRIYGL</sequence>
<evidence type="ECO:0000256" key="5">
    <source>
        <dbReference type="ARBA" id="ARBA00022723"/>
    </source>
</evidence>
<dbReference type="InterPro" id="IPR001757">
    <property type="entry name" value="P_typ_ATPase"/>
</dbReference>
<feature type="transmembrane region" description="Helical" evidence="12">
    <location>
        <begin position="228"/>
        <end position="247"/>
    </location>
</feature>
<keyword evidence="15" id="KW-1185">Reference proteome</keyword>
<dbReference type="PANTHER" id="PTHR42861">
    <property type="entry name" value="CALCIUM-TRANSPORTING ATPASE"/>
    <property type="match status" value="1"/>
</dbReference>
<dbReference type="PRINTS" id="PR00120">
    <property type="entry name" value="HATPASE"/>
</dbReference>
<proteinExistence type="inferred from homology"/>
<feature type="transmembrane region" description="Helical" evidence="12">
    <location>
        <begin position="54"/>
        <end position="72"/>
    </location>
</feature>
<gene>
    <name evidence="14" type="ordered locus">Ta1045</name>
</gene>
<dbReference type="Gene3D" id="2.70.150.10">
    <property type="entry name" value="Calcium-transporting ATPase, cytoplasmic transduction domain A"/>
    <property type="match status" value="1"/>
</dbReference>
<keyword evidence="4 12" id="KW-0812">Transmembrane</keyword>
<keyword evidence="7" id="KW-0067">ATP-binding</keyword>
<dbReference type="InterPro" id="IPR023298">
    <property type="entry name" value="ATPase_P-typ_TM_dom_sf"/>
</dbReference>
<dbReference type="InterPro" id="IPR036412">
    <property type="entry name" value="HAD-like_sf"/>
</dbReference>
<dbReference type="FunFam" id="2.70.150.10:FF:000042">
    <property type="entry name" value="Plasma membrane ATPase"/>
    <property type="match status" value="1"/>
</dbReference>
<keyword evidence="3" id="KW-0597">Phosphoprotein</keyword>
<keyword evidence="9" id="KW-1278">Translocase</keyword>
<dbReference type="InterPro" id="IPR006068">
    <property type="entry name" value="ATPase_P-typ_cation-transptr_C"/>
</dbReference>
<dbReference type="GO" id="GO:0016887">
    <property type="term" value="F:ATP hydrolysis activity"/>
    <property type="evidence" value="ECO:0007669"/>
    <property type="project" value="InterPro"/>
</dbReference>
<feature type="transmembrane region" description="Helical" evidence="12">
    <location>
        <begin position="721"/>
        <end position="744"/>
    </location>
</feature>
<dbReference type="GO" id="GO:0005524">
    <property type="term" value="F:ATP binding"/>
    <property type="evidence" value="ECO:0007669"/>
    <property type="project" value="UniProtKB-KW"/>
</dbReference>
<evidence type="ECO:0000256" key="3">
    <source>
        <dbReference type="ARBA" id="ARBA00022553"/>
    </source>
</evidence>
<feature type="transmembrane region" description="Helical" evidence="12">
    <location>
        <begin position="253"/>
        <end position="279"/>
    </location>
</feature>
<keyword evidence="8" id="KW-0460">Magnesium</keyword>
<dbReference type="SFLD" id="SFLDF00027">
    <property type="entry name" value="p-type_atpase"/>
    <property type="match status" value="1"/>
</dbReference>
<dbReference type="NCBIfam" id="TIGR01494">
    <property type="entry name" value="ATPase_P-type"/>
    <property type="match status" value="2"/>
</dbReference>
<feature type="transmembrane region" description="Helical" evidence="12">
    <location>
        <begin position="750"/>
        <end position="770"/>
    </location>
</feature>
<dbReference type="InterPro" id="IPR004014">
    <property type="entry name" value="ATPase_P-typ_cation-transptr_N"/>
</dbReference>
<dbReference type="InterPro" id="IPR006534">
    <property type="entry name" value="P-type_ATPase_IIIA"/>
</dbReference>
<dbReference type="SFLD" id="SFLDG00002">
    <property type="entry name" value="C1.7:_P-type_atpase_like"/>
    <property type="match status" value="1"/>
</dbReference>
<protein>
    <submittedName>
        <fullName evidence="14">H+-transporting ATPase related protein</fullName>
    </submittedName>
</protein>
<dbReference type="InParanoid" id="Q9HJC5"/>
<dbReference type="STRING" id="273075.gene:9572265"/>
<evidence type="ECO:0000256" key="1">
    <source>
        <dbReference type="ARBA" id="ARBA00004141"/>
    </source>
</evidence>
<dbReference type="SMART" id="SM00831">
    <property type="entry name" value="Cation_ATPase_N"/>
    <property type="match status" value="1"/>
</dbReference>
<keyword evidence="11 12" id="KW-0472">Membrane</keyword>
<evidence type="ECO:0000256" key="8">
    <source>
        <dbReference type="ARBA" id="ARBA00022842"/>
    </source>
</evidence>
<dbReference type="InterPro" id="IPR023299">
    <property type="entry name" value="ATPase_P-typ_cyto_dom_N"/>
</dbReference>
<dbReference type="AlphaFoldDB" id="Q9HJC5"/>
<dbReference type="GO" id="GO:0008553">
    <property type="term" value="F:P-type proton-exporting transporter activity"/>
    <property type="evidence" value="ECO:0007669"/>
    <property type="project" value="InterPro"/>
</dbReference>
<evidence type="ECO:0000256" key="12">
    <source>
        <dbReference type="SAM" id="Phobius"/>
    </source>
</evidence>
<evidence type="ECO:0000256" key="9">
    <source>
        <dbReference type="ARBA" id="ARBA00022967"/>
    </source>
</evidence>
<dbReference type="Pfam" id="PF00689">
    <property type="entry name" value="Cation_ATPase_C"/>
    <property type="match status" value="1"/>
</dbReference>
<dbReference type="PRINTS" id="PR00119">
    <property type="entry name" value="CATATPASE"/>
</dbReference>
<dbReference type="InterPro" id="IPR044492">
    <property type="entry name" value="P_typ_ATPase_HD_dom"/>
</dbReference>
<dbReference type="FunFam" id="3.40.50.1000:FF:000211">
    <property type="entry name" value="Plasma membrane ATPase"/>
    <property type="match status" value="1"/>
</dbReference>
<dbReference type="SUPFAM" id="SSF56784">
    <property type="entry name" value="HAD-like"/>
    <property type="match status" value="1"/>
</dbReference>
<dbReference type="InterPro" id="IPR023214">
    <property type="entry name" value="HAD_sf"/>
</dbReference>
<evidence type="ECO:0000256" key="4">
    <source>
        <dbReference type="ARBA" id="ARBA00022692"/>
    </source>
</evidence>
<organism evidence="14 15">
    <name type="scientific">Thermoplasma acidophilum (strain ATCC 25905 / DSM 1728 / JCM 9062 / NBRC 15155 / AMRC-C165)</name>
    <dbReference type="NCBI Taxonomy" id="273075"/>
    <lineage>
        <taxon>Archaea</taxon>
        <taxon>Methanobacteriati</taxon>
        <taxon>Thermoplasmatota</taxon>
        <taxon>Thermoplasmata</taxon>
        <taxon>Thermoplasmatales</taxon>
        <taxon>Thermoplasmataceae</taxon>
        <taxon>Thermoplasma</taxon>
    </lineage>
</organism>
<dbReference type="GO" id="GO:0120029">
    <property type="term" value="P:proton export across plasma membrane"/>
    <property type="evidence" value="ECO:0007669"/>
    <property type="project" value="InterPro"/>
</dbReference>
<evidence type="ECO:0000256" key="2">
    <source>
        <dbReference type="ARBA" id="ARBA00008804"/>
    </source>
</evidence>
<dbReference type="eggNOG" id="arCOG01578">
    <property type="taxonomic scope" value="Archaea"/>
</dbReference>
<dbReference type="PaxDb" id="273075-Ta1045"/>
<dbReference type="Proteomes" id="UP000001024">
    <property type="component" value="Chromosome"/>
</dbReference>
<dbReference type="Gene3D" id="3.40.50.1000">
    <property type="entry name" value="HAD superfamily/HAD-like"/>
    <property type="match status" value="1"/>
</dbReference>
<dbReference type="OrthoDB" id="8588at2157"/>
<dbReference type="GO" id="GO:0046872">
    <property type="term" value="F:metal ion binding"/>
    <property type="evidence" value="ECO:0007669"/>
    <property type="project" value="UniProtKB-KW"/>
</dbReference>